<dbReference type="PANTHER" id="PTHR46566:SF5">
    <property type="entry name" value="1-PHOSPHOFRUCTOKINASE"/>
    <property type="match status" value="1"/>
</dbReference>
<dbReference type="GO" id="GO:0009024">
    <property type="term" value="F:tagatose-6-phosphate kinase activity"/>
    <property type="evidence" value="ECO:0007669"/>
    <property type="project" value="UniProtKB-EC"/>
</dbReference>
<dbReference type="InterPro" id="IPR002173">
    <property type="entry name" value="Carboh/pur_kinase_PfkB_CS"/>
</dbReference>
<keyword evidence="2 7" id="KW-0808">Transferase</keyword>
<dbReference type="Pfam" id="PF00294">
    <property type="entry name" value="PfkB"/>
    <property type="match status" value="1"/>
</dbReference>
<dbReference type="GO" id="GO:0005524">
    <property type="term" value="F:ATP binding"/>
    <property type="evidence" value="ECO:0007669"/>
    <property type="project" value="UniProtKB-KW"/>
</dbReference>
<dbReference type="PROSITE" id="PS00584">
    <property type="entry name" value="PFKB_KINASES_2"/>
    <property type="match status" value="1"/>
</dbReference>
<evidence type="ECO:0000256" key="2">
    <source>
        <dbReference type="ARBA" id="ARBA00022679"/>
    </source>
</evidence>
<dbReference type="Gene3D" id="3.40.1190.20">
    <property type="match status" value="1"/>
</dbReference>
<dbReference type="GO" id="GO:2001059">
    <property type="term" value="P:D-tagatose 6-phosphate catabolic process"/>
    <property type="evidence" value="ECO:0007669"/>
    <property type="project" value="UniProtKB-UniPathway"/>
</dbReference>
<evidence type="ECO:0000259" key="8">
    <source>
        <dbReference type="Pfam" id="PF00294"/>
    </source>
</evidence>
<keyword evidence="3 7" id="KW-0423">Lactose metabolism</keyword>
<keyword evidence="6 7" id="KW-0067">ATP-binding</keyword>
<dbReference type="GO" id="GO:0005988">
    <property type="term" value="P:lactose metabolic process"/>
    <property type="evidence" value="ECO:0007669"/>
    <property type="project" value="UniProtKB-KW"/>
</dbReference>
<dbReference type="STRING" id="1423801.FD50_GL000284"/>
<dbReference type="PATRIC" id="fig|1423801.4.peg.291"/>
<dbReference type="Proteomes" id="UP000051166">
    <property type="component" value="Unassembled WGS sequence"/>
</dbReference>
<accession>A0A0R1V0C6</accession>
<reference evidence="9 10" key="1">
    <citation type="journal article" date="2015" name="Genome Announc.">
        <title>Expanding the biotechnology potential of lactobacilli through comparative genomics of 213 strains and associated genera.</title>
        <authorList>
            <person name="Sun Z."/>
            <person name="Harris H.M."/>
            <person name="McCann A."/>
            <person name="Guo C."/>
            <person name="Argimon S."/>
            <person name="Zhang W."/>
            <person name="Yang X."/>
            <person name="Jeffery I.B."/>
            <person name="Cooney J.C."/>
            <person name="Kagawa T.F."/>
            <person name="Liu W."/>
            <person name="Song Y."/>
            <person name="Salvetti E."/>
            <person name="Wrobel A."/>
            <person name="Rasinkangas P."/>
            <person name="Parkhill J."/>
            <person name="Rea M.C."/>
            <person name="O'Sullivan O."/>
            <person name="Ritari J."/>
            <person name="Douillard F.P."/>
            <person name="Paul Ross R."/>
            <person name="Yang R."/>
            <person name="Briner A.E."/>
            <person name="Felis G.E."/>
            <person name="de Vos W.M."/>
            <person name="Barrangou R."/>
            <person name="Klaenhammer T.R."/>
            <person name="Caufield P.W."/>
            <person name="Cui Y."/>
            <person name="Zhang H."/>
            <person name="O'Toole P.W."/>
        </authorList>
    </citation>
    <scope>NUCLEOTIDE SEQUENCE [LARGE SCALE GENOMIC DNA]</scope>
    <source>
        <strain evidence="9 10">DSM 16230</strain>
    </source>
</reference>
<dbReference type="PANTHER" id="PTHR46566">
    <property type="entry name" value="1-PHOSPHOFRUCTOKINASE-RELATED"/>
    <property type="match status" value="1"/>
</dbReference>
<dbReference type="InterPro" id="IPR029056">
    <property type="entry name" value="Ribokinase-like"/>
</dbReference>
<dbReference type="GO" id="GO:0044281">
    <property type="term" value="P:small molecule metabolic process"/>
    <property type="evidence" value="ECO:0007669"/>
    <property type="project" value="UniProtKB-ARBA"/>
</dbReference>
<keyword evidence="5 9" id="KW-0418">Kinase</keyword>
<dbReference type="GO" id="GO:0008443">
    <property type="term" value="F:phosphofructokinase activity"/>
    <property type="evidence" value="ECO:0007669"/>
    <property type="project" value="TreeGrafter"/>
</dbReference>
<dbReference type="OrthoDB" id="9801219at2"/>
<dbReference type="PROSITE" id="PS00583">
    <property type="entry name" value="PFKB_KINASES_1"/>
    <property type="match status" value="1"/>
</dbReference>
<evidence type="ECO:0000313" key="9">
    <source>
        <dbReference type="EMBL" id="KRL99015.1"/>
    </source>
</evidence>
<evidence type="ECO:0000256" key="1">
    <source>
        <dbReference type="ARBA" id="ARBA00005380"/>
    </source>
</evidence>
<evidence type="ECO:0000256" key="4">
    <source>
        <dbReference type="ARBA" id="ARBA00022741"/>
    </source>
</evidence>
<dbReference type="PIRSF" id="PIRSF000535">
    <property type="entry name" value="1PFK/6PFK/LacC"/>
    <property type="match status" value="1"/>
</dbReference>
<feature type="domain" description="Carbohydrate kinase PfkB" evidence="8">
    <location>
        <begin position="9"/>
        <end position="294"/>
    </location>
</feature>
<dbReference type="EC" id="2.7.1.144" evidence="7"/>
<dbReference type="AlphaFoldDB" id="A0A0R1V0C6"/>
<comment type="similarity">
    <text evidence="1">Belongs to the carbohydrate kinase pfkB family.</text>
</comment>
<dbReference type="InterPro" id="IPR017583">
    <property type="entry name" value="Tagatose/fructose_Pkinase"/>
</dbReference>
<comment type="caution">
    <text evidence="9">The sequence shown here is derived from an EMBL/GenBank/DDBJ whole genome shotgun (WGS) entry which is preliminary data.</text>
</comment>
<dbReference type="RefSeq" id="WP_054757189.1">
    <property type="nucleotide sequence ID" value="NZ_AZFQ01000034.1"/>
</dbReference>
<evidence type="ECO:0000256" key="7">
    <source>
        <dbReference type="PIRNR" id="PIRNR000535"/>
    </source>
</evidence>
<dbReference type="GO" id="GO:0016052">
    <property type="term" value="P:carbohydrate catabolic process"/>
    <property type="evidence" value="ECO:0007669"/>
    <property type="project" value="UniProtKB-ARBA"/>
</dbReference>
<comment type="catalytic activity">
    <reaction evidence="7">
        <text>D-tagatofuranose 6-phosphate + ATP = D-tagatofuranose 1,6-bisphosphate + ADP + H(+)</text>
        <dbReference type="Rhea" id="RHEA:12420"/>
        <dbReference type="ChEBI" id="CHEBI:15378"/>
        <dbReference type="ChEBI" id="CHEBI:30616"/>
        <dbReference type="ChEBI" id="CHEBI:58694"/>
        <dbReference type="ChEBI" id="CHEBI:58695"/>
        <dbReference type="ChEBI" id="CHEBI:456216"/>
        <dbReference type="EC" id="2.7.1.144"/>
    </reaction>
</comment>
<evidence type="ECO:0000313" key="10">
    <source>
        <dbReference type="Proteomes" id="UP000051166"/>
    </source>
</evidence>
<name>A0A0R1V0C6_9LACO</name>
<dbReference type="EMBL" id="AZFQ01000034">
    <property type="protein sequence ID" value="KRL99015.1"/>
    <property type="molecule type" value="Genomic_DNA"/>
</dbReference>
<sequence>MILTVTMNPSIDMAYSIEDLKENTVNRVSEVRKTAGGKGLNVSRVIKMMGRRIVATGALGGNFGAFIEEQLDKEKINHAFIHIKQETRNSIAILHDGGKQTEILEAGPVLTAQDVFRFLENYKELLSEADVVTISGSLPQGIESDFYAKLSSLAKQKKIKVMLDSSGESLKQTLLNKDKPYLIKPNQEEISELLNIKLNGKENSEILIKYMSNKIFQDVAWIVVSLGAAGAIAKHNNSFYRVKIPKIHVENPVGSGDATLAGLAIAISEGKDDEETLKTAMTLGMLNTMEKQTGCVNKKLFSKYFGKISVTKLEVVNF</sequence>
<protein>
    <recommendedName>
        <fullName evidence="7">Tagatose-6-phosphate kinase</fullName>
        <ecNumber evidence="7">2.7.1.144</ecNumber>
    </recommendedName>
</protein>
<dbReference type="CDD" id="cd01164">
    <property type="entry name" value="FruK_PfkB_like"/>
    <property type="match status" value="1"/>
</dbReference>
<comment type="similarity">
    <text evidence="7">Belongs to the carbohydrate kinase PfkB family. LacC subfamily.</text>
</comment>
<dbReference type="FunFam" id="3.40.1190.20:FF:000001">
    <property type="entry name" value="Phosphofructokinase"/>
    <property type="match status" value="1"/>
</dbReference>
<keyword evidence="4 7" id="KW-0547">Nucleotide-binding</keyword>
<dbReference type="NCBIfam" id="TIGR03168">
    <property type="entry name" value="1-PFK"/>
    <property type="match status" value="1"/>
</dbReference>
<dbReference type="UniPathway" id="UPA00704">
    <property type="reaction ID" value="UER00715"/>
</dbReference>
<dbReference type="SUPFAM" id="SSF53613">
    <property type="entry name" value="Ribokinase-like"/>
    <property type="match status" value="1"/>
</dbReference>
<keyword evidence="10" id="KW-1185">Reference proteome</keyword>
<dbReference type="InterPro" id="IPR011611">
    <property type="entry name" value="PfkB_dom"/>
</dbReference>
<evidence type="ECO:0000256" key="5">
    <source>
        <dbReference type="ARBA" id="ARBA00022777"/>
    </source>
</evidence>
<organism evidence="9 10">
    <name type="scientific">Liquorilactobacillus satsumensis DSM 16230 = JCM 12392</name>
    <dbReference type="NCBI Taxonomy" id="1423801"/>
    <lineage>
        <taxon>Bacteria</taxon>
        <taxon>Bacillati</taxon>
        <taxon>Bacillota</taxon>
        <taxon>Bacilli</taxon>
        <taxon>Lactobacillales</taxon>
        <taxon>Lactobacillaceae</taxon>
        <taxon>Liquorilactobacillus</taxon>
    </lineage>
</organism>
<proteinExistence type="inferred from homology"/>
<comment type="pathway">
    <text evidence="7">Carbohydrate metabolism; D-tagatose 6-phosphate degradation; D-glyceraldehyde 3-phosphate and glycerone phosphate from D-tagatose 6-phosphate: step 1/2.</text>
</comment>
<dbReference type="GO" id="GO:0005829">
    <property type="term" value="C:cytosol"/>
    <property type="evidence" value="ECO:0007669"/>
    <property type="project" value="TreeGrafter"/>
</dbReference>
<gene>
    <name evidence="9" type="ORF">FD50_GL000284</name>
</gene>
<evidence type="ECO:0000256" key="6">
    <source>
        <dbReference type="ARBA" id="ARBA00022840"/>
    </source>
</evidence>
<dbReference type="GeneID" id="98307738"/>
<evidence type="ECO:0000256" key="3">
    <source>
        <dbReference type="ARBA" id="ARBA00022736"/>
    </source>
</evidence>